<keyword evidence="3" id="KW-1185">Reference proteome</keyword>
<dbReference type="PANTHER" id="PTHR33112:SF10">
    <property type="entry name" value="TOL"/>
    <property type="match status" value="1"/>
</dbReference>
<protein>
    <submittedName>
        <fullName evidence="2">HET-domain-containing protein</fullName>
    </submittedName>
</protein>
<dbReference type="InterPro" id="IPR010730">
    <property type="entry name" value="HET"/>
</dbReference>
<proteinExistence type="predicted"/>
<feature type="non-terminal residue" evidence="2">
    <location>
        <position position="302"/>
    </location>
</feature>
<reference evidence="2" key="1">
    <citation type="journal article" date="2020" name="Stud. Mycol.">
        <title>101 Dothideomycetes genomes: a test case for predicting lifestyles and emergence of pathogens.</title>
        <authorList>
            <person name="Haridas S."/>
            <person name="Albert R."/>
            <person name="Binder M."/>
            <person name="Bloem J."/>
            <person name="Labutti K."/>
            <person name="Salamov A."/>
            <person name="Andreopoulos B."/>
            <person name="Baker S."/>
            <person name="Barry K."/>
            <person name="Bills G."/>
            <person name="Bluhm B."/>
            <person name="Cannon C."/>
            <person name="Castanera R."/>
            <person name="Culley D."/>
            <person name="Daum C."/>
            <person name="Ezra D."/>
            <person name="Gonzalez J."/>
            <person name="Henrissat B."/>
            <person name="Kuo A."/>
            <person name="Liang C."/>
            <person name="Lipzen A."/>
            <person name="Lutzoni F."/>
            <person name="Magnuson J."/>
            <person name="Mondo S."/>
            <person name="Nolan M."/>
            <person name="Ohm R."/>
            <person name="Pangilinan J."/>
            <person name="Park H.-J."/>
            <person name="Ramirez L."/>
            <person name="Alfaro M."/>
            <person name="Sun H."/>
            <person name="Tritt A."/>
            <person name="Yoshinaga Y."/>
            <person name="Zwiers L.-H."/>
            <person name="Turgeon B."/>
            <person name="Goodwin S."/>
            <person name="Spatafora J."/>
            <person name="Crous P."/>
            <person name="Grigoriev I."/>
        </authorList>
    </citation>
    <scope>NUCLEOTIDE SEQUENCE</scope>
    <source>
        <strain evidence="2">CBS 122681</strain>
    </source>
</reference>
<accession>A0A6A6T7F4</accession>
<dbReference type="AlphaFoldDB" id="A0A6A6T7F4"/>
<evidence type="ECO:0000259" key="1">
    <source>
        <dbReference type="Pfam" id="PF06985"/>
    </source>
</evidence>
<dbReference type="EMBL" id="MU004347">
    <property type="protein sequence ID" value="KAF2655602.1"/>
    <property type="molecule type" value="Genomic_DNA"/>
</dbReference>
<name>A0A6A6T7F4_9PLEO</name>
<gene>
    <name evidence="2" type="ORF">K491DRAFT_598616</name>
</gene>
<evidence type="ECO:0000313" key="2">
    <source>
        <dbReference type="EMBL" id="KAF2655602.1"/>
    </source>
</evidence>
<organism evidence="2 3">
    <name type="scientific">Lophiostoma macrostomum CBS 122681</name>
    <dbReference type="NCBI Taxonomy" id="1314788"/>
    <lineage>
        <taxon>Eukaryota</taxon>
        <taxon>Fungi</taxon>
        <taxon>Dikarya</taxon>
        <taxon>Ascomycota</taxon>
        <taxon>Pezizomycotina</taxon>
        <taxon>Dothideomycetes</taxon>
        <taxon>Pleosporomycetidae</taxon>
        <taxon>Pleosporales</taxon>
        <taxon>Lophiostomataceae</taxon>
        <taxon>Lophiostoma</taxon>
    </lineage>
</organism>
<dbReference type="Proteomes" id="UP000799324">
    <property type="component" value="Unassembled WGS sequence"/>
</dbReference>
<dbReference type="PANTHER" id="PTHR33112">
    <property type="entry name" value="DOMAIN PROTEIN, PUTATIVE-RELATED"/>
    <property type="match status" value="1"/>
</dbReference>
<evidence type="ECO:0000313" key="3">
    <source>
        <dbReference type="Proteomes" id="UP000799324"/>
    </source>
</evidence>
<dbReference type="OrthoDB" id="2958217at2759"/>
<sequence length="302" mass="33951">MSGYPSRLLHIQSLDKGALFVRLVDVDPLLSTYRWATLSHRWGTTGSPLCTTRRTIDQFKRSIPVSELPRTFADAIAITLAVGLDFIWIDSLCIVQDSTTDWEQESSMMGKIYESSDLTIAACSSMDSMGGCHLMLQQQPSMSIGSIVLDESEHCDLLSCPGMVRSKVANPFDVKVSPLSERGWVFQEVVLSRRILYCTRDQMYWQCRTIAESEDGTVRTRGQRNTTGRGGVLEPNAIPATNFPGLWWSWAVDYSGRDFTKHADRLYACAGISQFFSRLAGSNELVLGLMRQHLQLHLLWQL</sequence>
<feature type="domain" description="Heterokaryon incompatibility" evidence="1">
    <location>
        <begin position="35"/>
        <end position="188"/>
    </location>
</feature>
<dbReference type="Pfam" id="PF06985">
    <property type="entry name" value="HET"/>
    <property type="match status" value="1"/>
</dbReference>